<sequence>MKNNEIVNCSLPTEYGLFQLYVSEDPQSGNENIALVMGDVQNGEPVLTRLHSECLTGDVFHSLRCDCGPQLNEAMKMIAQEGRGVILYHREEGRGIGLLNKVKAYKLQENGADTVEANIMLGFDVDARDYRDAAKLLKDLGITSLRLITNNPKKIEFLIEFGFIIEDRIPLHVGQSPFNANYRLTKEQKMGHFKDGLESN</sequence>
<keyword evidence="12" id="KW-1185">Reference proteome</keyword>
<feature type="binding site" evidence="9">
    <location>
        <position position="70"/>
    </location>
    <ligand>
        <name>GTP</name>
        <dbReference type="ChEBI" id="CHEBI:37565"/>
    </ligand>
</feature>
<dbReference type="SUPFAM" id="SSF142695">
    <property type="entry name" value="RibA-like"/>
    <property type="match status" value="1"/>
</dbReference>
<feature type="domain" description="GTP cyclohydrolase II" evidence="10">
    <location>
        <begin position="7"/>
        <end position="170"/>
    </location>
</feature>
<keyword evidence="2 9" id="KW-0686">Riboflavin biosynthesis</keyword>
<dbReference type="GO" id="GO:0003935">
    <property type="term" value="F:GTP cyclohydrolase II activity"/>
    <property type="evidence" value="ECO:0007669"/>
    <property type="project" value="UniProtKB-UniRule"/>
</dbReference>
<dbReference type="GO" id="GO:0005525">
    <property type="term" value="F:GTP binding"/>
    <property type="evidence" value="ECO:0007669"/>
    <property type="project" value="UniProtKB-KW"/>
</dbReference>
<dbReference type="GO" id="GO:0008270">
    <property type="term" value="F:zinc ion binding"/>
    <property type="evidence" value="ECO:0007669"/>
    <property type="project" value="UniProtKB-UniRule"/>
</dbReference>
<name>A0A1W2BCT0_9BURK</name>
<reference evidence="11 12" key="1">
    <citation type="submission" date="2017-04" db="EMBL/GenBank/DDBJ databases">
        <authorList>
            <person name="Afonso C.L."/>
            <person name="Miller P.J."/>
            <person name="Scott M.A."/>
            <person name="Spackman E."/>
            <person name="Goraichik I."/>
            <person name="Dimitrov K.M."/>
            <person name="Suarez D.L."/>
            <person name="Swayne D.E."/>
        </authorList>
    </citation>
    <scope>NUCLEOTIDE SEQUENCE [LARGE SCALE GENOMIC DNA]</scope>
    <source>
        <strain evidence="11 12">VK13</strain>
    </source>
</reference>
<dbReference type="NCBIfam" id="TIGR00505">
    <property type="entry name" value="ribA"/>
    <property type="match status" value="1"/>
</dbReference>
<keyword evidence="4 9" id="KW-0547">Nucleotide-binding</keyword>
<evidence type="ECO:0000256" key="3">
    <source>
        <dbReference type="ARBA" id="ARBA00022723"/>
    </source>
</evidence>
<organism evidence="11 12">
    <name type="scientific">Polynucleobacter kasalickyi</name>
    <dbReference type="NCBI Taxonomy" id="1938817"/>
    <lineage>
        <taxon>Bacteria</taxon>
        <taxon>Pseudomonadati</taxon>
        <taxon>Pseudomonadota</taxon>
        <taxon>Betaproteobacteria</taxon>
        <taxon>Burkholderiales</taxon>
        <taxon>Burkholderiaceae</taxon>
        <taxon>Polynucleobacter</taxon>
    </lineage>
</organism>
<evidence type="ECO:0000256" key="7">
    <source>
        <dbReference type="ARBA" id="ARBA00023134"/>
    </source>
</evidence>
<comment type="cofactor">
    <cofactor evidence="9">
        <name>Zn(2+)</name>
        <dbReference type="ChEBI" id="CHEBI:29105"/>
    </cofactor>
    <text evidence="9">Binds 1 zinc ion per subunit.</text>
</comment>
<keyword evidence="3 9" id="KW-0479">Metal-binding</keyword>
<evidence type="ECO:0000256" key="6">
    <source>
        <dbReference type="ARBA" id="ARBA00022833"/>
    </source>
</evidence>
<feature type="binding site" evidence="9">
    <location>
        <begin position="49"/>
        <end position="53"/>
    </location>
    <ligand>
        <name>GTP</name>
        <dbReference type="ChEBI" id="CHEBI:37565"/>
    </ligand>
</feature>
<dbReference type="RefSeq" id="WP_084284824.1">
    <property type="nucleotide sequence ID" value="NZ_FWXJ01000012.1"/>
</dbReference>
<feature type="binding site" evidence="9">
    <location>
        <position position="54"/>
    </location>
    <ligand>
        <name>Zn(2+)</name>
        <dbReference type="ChEBI" id="CHEBI:29105"/>
        <note>catalytic</note>
    </ligand>
</feature>
<dbReference type="PANTHER" id="PTHR21327">
    <property type="entry name" value="GTP CYCLOHYDROLASE II-RELATED"/>
    <property type="match status" value="1"/>
</dbReference>
<evidence type="ECO:0000256" key="5">
    <source>
        <dbReference type="ARBA" id="ARBA00022801"/>
    </source>
</evidence>
<feature type="binding site" evidence="9">
    <location>
        <position position="154"/>
    </location>
    <ligand>
        <name>GTP</name>
        <dbReference type="ChEBI" id="CHEBI:37565"/>
    </ligand>
</feature>
<dbReference type="HAMAP" id="MF_00179">
    <property type="entry name" value="RibA"/>
    <property type="match status" value="1"/>
</dbReference>
<comment type="catalytic activity">
    <reaction evidence="8 9">
        <text>GTP + 4 H2O = 2,5-diamino-6-hydroxy-4-(5-phosphoribosylamino)-pyrimidine + formate + 2 phosphate + 3 H(+)</text>
        <dbReference type="Rhea" id="RHEA:23704"/>
        <dbReference type="ChEBI" id="CHEBI:15377"/>
        <dbReference type="ChEBI" id="CHEBI:15378"/>
        <dbReference type="ChEBI" id="CHEBI:15740"/>
        <dbReference type="ChEBI" id="CHEBI:37565"/>
        <dbReference type="ChEBI" id="CHEBI:43474"/>
        <dbReference type="ChEBI" id="CHEBI:58614"/>
        <dbReference type="EC" id="3.5.4.25"/>
    </reaction>
</comment>
<dbReference type="OrthoDB" id="9793111at2"/>
<gene>
    <name evidence="9" type="primary">ribA</name>
    <name evidence="11" type="ORF">SAMN06296008_11257</name>
</gene>
<proteinExistence type="inferred from homology"/>
<comment type="pathway">
    <text evidence="1 9">Cofactor biosynthesis; riboflavin biosynthesis; 5-amino-6-(D-ribitylamino)uracil from GTP: step 1/4.</text>
</comment>
<dbReference type="EMBL" id="FWXJ01000012">
    <property type="protein sequence ID" value="SMC70644.1"/>
    <property type="molecule type" value="Genomic_DNA"/>
</dbReference>
<evidence type="ECO:0000313" key="11">
    <source>
        <dbReference type="EMBL" id="SMC70644.1"/>
    </source>
</evidence>
<dbReference type="FunFam" id="3.40.50.10990:FF:000002">
    <property type="entry name" value="GTP cyclohydrolase-2"/>
    <property type="match status" value="1"/>
</dbReference>
<dbReference type="NCBIfam" id="NF001591">
    <property type="entry name" value="PRK00393.1"/>
    <property type="match status" value="1"/>
</dbReference>
<keyword evidence="6 9" id="KW-0862">Zinc</keyword>
<evidence type="ECO:0000256" key="1">
    <source>
        <dbReference type="ARBA" id="ARBA00004853"/>
    </source>
</evidence>
<evidence type="ECO:0000313" key="12">
    <source>
        <dbReference type="Proteomes" id="UP000192708"/>
    </source>
</evidence>
<protein>
    <recommendedName>
        <fullName evidence="9">GTP cyclohydrolase-2</fullName>
        <ecNumber evidence="9">3.5.4.25</ecNumber>
    </recommendedName>
    <alternativeName>
        <fullName evidence="9">GTP cyclohydrolase II</fullName>
    </alternativeName>
</protein>
<dbReference type="InterPro" id="IPR000926">
    <property type="entry name" value="RibA"/>
</dbReference>
<dbReference type="InterPro" id="IPR036144">
    <property type="entry name" value="RibA-like_sf"/>
</dbReference>
<dbReference type="GO" id="GO:0005829">
    <property type="term" value="C:cytosol"/>
    <property type="evidence" value="ECO:0007669"/>
    <property type="project" value="TreeGrafter"/>
</dbReference>
<dbReference type="EC" id="3.5.4.25" evidence="9"/>
<dbReference type="Gene3D" id="3.40.50.10990">
    <property type="entry name" value="GTP cyclohydrolase II"/>
    <property type="match status" value="1"/>
</dbReference>
<comment type="function">
    <text evidence="9">Catalyzes the conversion of GTP to 2,5-diamino-6-ribosylamino-4(3H)-pyrimidinone 5'-phosphate (DARP), formate and pyrophosphate.</text>
</comment>
<accession>A0A1W2BCT0</accession>
<dbReference type="InterPro" id="IPR032677">
    <property type="entry name" value="GTP_cyclohydro_II"/>
</dbReference>
<dbReference type="CDD" id="cd00641">
    <property type="entry name" value="GTP_cyclohydro2"/>
    <property type="match status" value="1"/>
</dbReference>
<evidence type="ECO:0000256" key="2">
    <source>
        <dbReference type="ARBA" id="ARBA00022619"/>
    </source>
</evidence>
<evidence type="ECO:0000256" key="4">
    <source>
        <dbReference type="ARBA" id="ARBA00022741"/>
    </source>
</evidence>
<keyword evidence="7 9" id="KW-0342">GTP-binding</keyword>
<dbReference type="GO" id="GO:0009231">
    <property type="term" value="P:riboflavin biosynthetic process"/>
    <property type="evidence" value="ECO:0007669"/>
    <property type="project" value="UniProtKB-UniRule"/>
</dbReference>
<keyword evidence="5 9" id="KW-0378">Hydrolase</keyword>
<evidence type="ECO:0000256" key="9">
    <source>
        <dbReference type="HAMAP-Rule" id="MF_00179"/>
    </source>
</evidence>
<evidence type="ECO:0000259" key="10">
    <source>
        <dbReference type="Pfam" id="PF00925"/>
    </source>
</evidence>
<dbReference type="PANTHER" id="PTHR21327:SF18">
    <property type="entry name" value="3,4-DIHYDROXY-2-BUTANONE 4-PHOSPHATE SYNTHASE"/>
    <property type="match status" value="1"/>
</dbReference>
<evidence type="ECO:0000256" key="8">
    <source>
        <dbReference type="ARBA" id="ARBA00049295"/>
    </source>
</evidence>
<comment type="similarity">
    <text evidence="9">Belongs to the GTP cyclohydrolase II family.</text>
</comment>
<feature type="active site" description="Proton acceptor" evidence="9">
    <location>
        <position position="126"/>
    </location>
</feature>
<dbReference type="Proteomes" id="UP000192708">
    <property type="component" value="Unassembled WGS sequence"/>
</dbReference>
<feature type="active site" description="Nucleophile" evidence="9">
    <location>
        <position position="128"/>
    </location>
</feature>
<dbReference type="STRING" id="1938817.SAMN06296008_11257"/>
<feature type="binding site" evidence="9">
    <location>
        <position position="114"/>
    </location>
    <ligand>
        <name>GTP</name>
        <dbReference type="ChEBI" id="CHEBI:37565"/>
    </ligand>
</feature>
<dbReference type="AlphaFoldDB" id="A0A1W2BCT0"/>
<feature type="binding site" evidence="9">
    <location>
        <position position="149"/>
    </location>
    <ligand>
        <name>GTP</name>
        <dbReference type="ChEBI" id="CHEBI:37565"/>
    </ligand>
</feature>
<feature type="binding site" evidence="9">
    <location>
        <begin position="92"/>
        <end position="94"/>
    </location>
    <ligand>
        <name>GTP</name>
        <dbReference type="ChEBI" id="CHEBI:37565"/>
    </ligand>
</feature>
<dbReference type="Pfam" id="PF00925">
    <property type="entry name" value="GTP_cyclohydro2"/>
    <property type="match status" value="1"/>
</dbReference>
<feature type="binding site" evidence="9">
    <location>
        <position position="67"/>
    </location>
    <ligand>
        <name>Zn(2+)</name>
        <dbReference type="ChEBI" id="CHEBI:29105"/>
        <note>catalytic</note>
    </ligand>
</feature>
<dbReference type="UniPathway" id="UPA00275">
    <property type="reaction ID" value="UER00400"/>
</dbReference>
<feature type="binding site" evidence="9">
    <location>
        <position position="65"/>
    </location>
    <ligand>
        <name>Zn(2+)</name>
        <dbReference type="ChEBI" id="CHEBI:29105"/>
        <note>catalytic</note>
    </ligand>
</feature>